<dbReference type="PANTHER" id="PTHR14226:SF25">
    <property type="entry name" value="PHOSPHOESTERASE"/>
    <property type="match status" value="1"/>
</dbReference>
<dbReference type="KEGG" id="blau:DQQ01_05525"/>
<name>A0A2Z4UA01_9FIRM</name>
<evidence type="ECO:0000256" key="3">
    <source>
        <dbReference type="ARBA" id="ARBA00023098"/>
    </source>
</evidence>
<dbReference type="InterPro" id="IPR037483">
    <property type="entry name" value="YjjU-like"/>
</dbReference>
<dbReference type="Proteomes" id="UP000250003">
    <property type="component" value="Chromosome"/>
</dbReference>
<dbReference type="SUPFAM" id="SSF52151">
    <property type="entry name" value="FabD/lysophospholipase-like"/>
    <property type="match status" value="1"/>
</dbReference>
<dbReference type="AlphaFoldDB" id="A0A2Z4UA01"/>
<dbReference type="PANTHER" id="PTHR14226">
    <property type="entry name" value="NEUROPATHY TARGET ESTERASE/SWISS CHEESE D.MELANOGASTER"/>
    <property type="match status" value="1"/>
</dbReference>
<evidence type="ECO:0000313" key="7">
    <source>
        <dbReference type="Proteomes" id="UP000250003"/>
    </source>
</evidence>
<evidence type="ECO:0000256" key="4">
    <source>
        <dbReference type="PROSITE-ProRule" id="PRU01161"/>
    </source>
</evidence>
<dbReference type="OrthoDB" id="9802424at2"/>
<protein>
    <submittedName>
        <fullName evidence="6">Patatin family protein</fullName>
    </submittedName>
</protein>
<dbReference type="InterPro" id="IPR016035">
    <property type="entry name" value="Acyl_Trfase/lysoPLipase"/>
</dbReference>
<keyword evidence="1 4" id="KW-0378">Hydrolase</keyword>
<dbReference type="InterPro" id="IPR045943">
    <property type="entry name" value="DUF6363"/>
</dbReference>
<dbReference type="Pfam" id="PF19890">
    <property type="entry name" value="DUF6363"/>
    <property type="match status" value="1"/>
</dbReference>
<feature type="active site" description="Nucleophile" evidence="4">
    <location>
        <position position="42"/>
    </location>
</feature>
<evidence type="ECO:0000256" key="1">
    <source>
        <dbReference type="ARBA" id="ARBA00022801"/>
    </source>
</evidence>
<accession>A0A2Z4UA01</accession>
<feature type="short sequence motif" description="DGA/G" evidence="4">
    <location>
        <begin position="162"/>
        <end position="164"/>
    </location>
</feature>
<dbReference type="GO" id="GO:0016787">
    <property type="term" value="F:hydrolase activity"/>
    <property type="evidence" value="ECO:0007669"/>
    <property type="project" value="UniProtKB-UniRule"/>
</dbReference>
<feature type="active site" description="Proton acceptor" evidence="4">
    <location>
        <position position="162"/>
    </location>
</feature>
<gene>
    <name evidence="6" type="ORF">DQQ01_05525</name>
</gene>
<feature type="domain" description="PNPLA" evidence="5">
    <location>
        <begin position="9"/>
        <end position="175"/>
    </location>
</feature>
<evidence type="ECO:0000256" key="2">
    <source>
        <dbReference type="ARBA" id="ARBA00022963"/>
    </source>
</evidence>
<dbReference type="EMBL" id="CP030280">
    <property type="protein sequence ID" value="AWY97694.1"/>
    <property type="molecule type" value="Genomic_DNA"/>
</dbReference>
<evidence type="ECO:0000259" key="5">
    <source>
        <dbReference type="PROSITE" id="PS51635"/>
    </source>
</evidence>
<evidence type="ECO:0000313" key="6">
    <source>
        <dbReference type="EMBL" id="AWY97694.1"/>
    </source>
</evidence>
<organism evidence="6 7">
    <name type="scientific">Blautia argi</name>
    <dbReference type="NCBI Taxonomy" id="1912897"/>
    <lineage>
        <taxon>Bacteria</taxon>
        <taxon>Bacillati</taxon>
        <taxon>Bacillota</taxon>
        <taxon>Clostridia</taxon>
        <taxon>Lachnospirales</taxon>
        <taxon>Lachnospiraceae</taxon>
        <taxon>Blautia</taxon>
    </lineage>
</organism>
<feature type="short sequence motif" description="GXSXG" evidence="4">
    <location>
        <begin position="40"/>
        <end position="44"/>
    </location>
</feature>
<dbReference type="InterPro" id="IPR002641">
    <property type="entry name" value="PNPLA_dom"/>
</dbReference>
<feature type="short sequence motif" description="GXGXXG" evidence="4">
    <location>
        <begin position="13"/>
        <end position="18"/>
    </location>
</feature>
<dbReference type="InterPro" id="IPR050301">
    <property type="entry name" value="NTE"/>
</dbReference>
<dbReference type="Pfam" id="PF01734">
    <property type="entry name" value="Patatin"/>
    <property type="match status" value="1"/>
</dbReference>
<keyword evidence="7" id="KW-1185">Reference proteome</keyword>
<dbReference type="PROSITE" id="PS51635">
    <property type="entry name" value="PNPLA"/>
    <property type="match status" value="1"/>
</dbReference>
<dbReference type="Gene3D" id="3.40.1090.10">
    <property type="entry name" value="Cytosolic phospholipase A2 catalytic domain"/>
    <property type="match status" value="2"/>
</dbReference>
<reference evidence="7" key="1">
    <citation type="submission" date="2018-06" db="EMBL/GenBank/DDBJ databases">
        <title>Description of Blautia argi sp. nov., a new anaerobic isolated from dog feces.</title>
        <authorList>
            <person name="Chang Y.-H."/>
            <person name="Paek J."/>
            <person name="Shin Y."/>
        </authorList>
    </citation>
    <scope>NUCLEOTIDE SEQUENCE [LARGE SCALE GENOMIC DNA]</scope>
    <source>
        <strain evidence="7">KCTC 15426</strain>
    </source>
</reference>
<sequence length="286" mass="32780">MAANSKVGLVLEGGGMRGAFTAGVLDFFLDREVSFHTCIGVSAGACHACSFLSKQRRRGFETNTDYLEDEAYCSVKNLIKTGDLFGVDMCYRKIPEELNPYDYRAFDQNPTEFYVTVTNCETGDAEYKKITDMHKGIHYVRASSSLPLLARTVWIQNTPYLDGGIADSIPVRQSQKLGNEKQVVVLTRQRGYRKQPNRAMPAAYLRYGREFPRLVERMKNRHLDYNETLDYLYEEEKKGKIFLICPEKPVEIGRVEKNREKLEKLYEEGYATAEKNSRALQEFLLS</sequence>
<dbReference type="RefSeq" id="WP_111919075.1">
    <property type="nucleotide sequence ID" value="NZ_CP030280.1"/>
</dbReference>
<keyword evidence="3 4" id="KW-0443">Lipid metabolism</keyword>
<keyword evidence="2 4" id="KW-0442">Lipid degradation</keyword>
<proteinExistence type="predicted"/>
<dbReference type="GO" id="GO:0016042">
    <property type="term" value="P:lipid catabolic process"/>
    <property type="evidence" value="ECO:0007669"/>
    <property type="project" value="UniProtKB-UniRule"/>
</dbReference>
<dbReference type="CDD" id="cd07208">
    <property type="entry name" value="Pat_hypo_Ecoli_yjju_like"/>
    <property type="match status" value="1"/>
</dbReference>